<accession>A0A2K8L693</accession>
<name>A0A2K8L693_MARES</name>
<proteinExistence type="predicted"/>
<evidence type="ECO:0000313" key="1">
    <source>
        <dbReference type="EMBL" id="ATX79756.1"/>
    </source>
</evidence>
<dbReference type="EMBL" id="CP018799">
    <property type="protein sequence ID" value="ATX79756.1"/>
    <property type="molecule type" value="Genomic_DNA"/>
</dbReference>
<dbReference type="KEGG" id="maes:Ga0123461_1340"/>
<gene>
    <name evidence="1" type="ORF">Ga0123461_1340</name>
</gene>
<evidence type="ECO:0000313" key="2">
    <source>
        <dbReference type="Proteomes" id="UP000231701"/>
    </source>
</evidence>
<dbReference type="AlphaFoldDB" id="A0A2K8L693"/>
<keyword evidence="2" id="KW-1185">Reference proteome</keyword>
<reference evidence="1 2" key="1">
    <citation type="submission" date="2016-12" db="EMBL/GenBank/DDBJ databases">
        <title>Isolation and genomic insights into novel planktonic Zetaproteobacteria from stratified waters of the Chesapeake Bay.</title>
        <authorList>
            <person name="McAllister S.M."/>
            <person name="Kato S."/>
            <person name="Chan C.S."/>
            <person name="Chiu B.K."/>
            <person name="Field E.K."/>
        </authorList>
    </citation>
    <scope>NUCLEOTIDE SEQUENCE [LARGE SCALE GENOMIC DNA]</scope>
    <source>
        <strain evidence="1 2">CP-5</strain>
    </source>
</reference>
<organism evidence="1 2">
    <name type="scientific">Mariprofundus aestuarium</name>
    <dbReference type="NCBI Taxonomy" id="1921086"/>
    <lineage>
        <taxon>Bacteria</taxon>
        <taxon>Pseudomonadati</taxon>
        <taxon>Pseudomonadota</taxon>
        <taxon>Candidatius Mariprofundia</taxon>
        <taxon>Mariprofundales</taxon>
        <taxon>Mariprofundaceae</taxon>
        <taxon>Mariprofundus</taxon>
    </lineage>
</organism>
<sequence>MCYWHSDLREPDIEHMSVFLSCTLAVDVMRITNDMHCCYLVNKAYGKAN</sequence>
<dbReference type="Proteomes" id="UP000231701">
    <property type="component" value="Chromosome"/>
</dbReference>
<protein>
    <submittedName>
        <fullName evidence="1">Uncharacterized protein</fullName>
    </submittedName>
</protein>